<accession>A0ABP7BEH7</accession>
<dbReference type="InterPro" id="IPR021214">
    <property type="entry name" value="DUF2568"/>
</dbReference>
<keyword evidence="1" id="KW-1133">Transmembrane helix</keyword>
<dbReference type="Pfam" id="PF10823">
    <property type="entry name" value="DUF2568"/>
    <property type="match status" value="1"/>
</dbReference>
<organism evidence="2 3">
    <name type="scientific">Microbacterium marinilacus</name>
    <dbReference type="NCBI Taxonomy" id="415209"/>
    <lineage>
        <taxon>Bacteria</taxon>
        <taxon>Bacillati</taxon>
        <taxon>Actinomycetota</taxon>
        <taxon>Actinomycetes</taxon>
        <taxon>Micrococcales</taxon>
        <taxon>Microbacteriaceae</taxon>
        <taxon>Microbacterium</taxon>
    </lineage>
</organism>
<feature type="transmembrane region" description="Helical" evidence="1">
    <location>
        <begin position="28"/>
        <end position="47"/>
    </location>
</feature>
<comment type="caution">
    <text evidence="2">The sequence shown here is derived from an EMBL/GenBank/DDBJ whole genome shotgun (WGS) entry which is preliminary data.</text>
</comment>
<gene>
    <name evidence="2" type="ORF">GCM10022202_16490</name>
</gene>
<reference evidence="3" key="1">
    <citation type="journal article" date="2019" name="Int. J. Syst. Evol. Microbiol.">
        <title>The Global Catalogue of Microorganisms (GCM) 10K type strain sequencing project: providing services to taxonomists for standard genome sequencing and annotation.</title>
        <authorList>
            <consortium name="The Broad Institute Genomics Platform"/>
            <consortium name="The Broad Institute Genome Sequencing Center for Infectious Disease"/>
            <person name="Wu L."/>
            <person name="Ma J."/>
        </authorList>
    </citation>
    <scope>NUCLEOTIDE SEQUENCE [LARGE SCALE GENOMIC DNA]</scope>
    <source>
        <strain evidence="3">JCM 16546</strain>
    </source>
</reference>
<protein>
    <submittedName>
        <fullName evidence="2">YrdB family protein</fullName>
    </submittedName>
</protein>
<sequence length="131" mass="14344">MPFAPPKLEPMPEDVPGVRTVRLTVLDVLRFLTELVTIASLAVWGFFAWPMPWSIVLGIGAPLLAIVLWALFVSPKAVFAVHPFVRVLVELLIFLSATIAWWAFGHPWIGLAIGAVSVAIGVLHGRRRLSA</sequence>
<evidence type="ECO:0000256" key="1">
    <source>
        <dbReference type="SAM" id="Phobius"/>
    </source>
</evidence>
<evidence type="ECO:0000313" key="2">
    <source>
        <dbReference type="EMBL" id="GAA3656926.1"/>
    </source>
</evidence>
<keyword evidence="1" id="KW-0472">Membrane</keyword>
<dbReference type="Proteomes" id="UP001410795">
    <property type="component" value="Unassembled WGS sequence"/>
</dbReference>
<evidence type="ECO:0000313" key="3">
    <source>
        <dbReference type="Proteomes" id="UP001410795"/>
    </source>
</evidence>
<keyword evidence="3" id="KW-1185">Reference proteome</keyword>
<name>A0ABP7BEH7_9MICO</name>
<feature type="transmembrane region" description="Helical" evidence="1">
    <location>
        <begin position="53"/>
        <end position="72"/>
    </location>
</feature>
<proteinExistence type="predicted"/>
<dbReference type="EMBL" id="BAAAYV010000006">
    <property type="protein sequence ID" value="GAA3656926.1"/>
    <property type="molecule type" value="Genomic_DNA"/>
</dbReference>
<keyword evidence="1" id="KW-0812">Transmembrane</keyword>
<feature type="transmembrane region" description="Helical" evidence="1">
    <location>
        <begin position="84"/>
        <end position="102"/>
    </location>
</feature>
<feature type="transmembrane region" description="Helical" evidence="1">
    <location>
        <begin position="108"/>
        <end position="125"/>
    </location>
</feature>